<dbReference type="PANTHER" id="PTHR45798:SF97">
    <property type="entry name" value="ALCOHOL-SENSITIVE RING FINGER PROTEIN 1"/>
    <property type="match status" value="1"/>
</dbReference>
<dbReference type="InterPro" id="IPR052788">
    <property type="entry name" value="RING-type_E3_ligase_ATL"/>
</dbReference>
<dbReference type="SUPFAM" id="SSF57850">
    <property type="entry name" value="RING/U-box"/>
    <property type="match status" value="1"/>
</dbReference>
<evidence type="ECO:0000256" key="2">
    <source>
        <dbReference type="ARBA" id="ARBA00022771"/>
    </source>
</evidence>
<dbReference type="AlphaFoldDB" id="A0A9W7YC03"/>
<gene>
    <name evidence="7" type="ORF">LPJ61_003527</name>
</gene>
<dbReference type="InterPro" id="IPR001841">
    <property type="entry name" value="Znf_RING"/>
</dbReference>
<evidence type="ECO:0000259" key="6">
    <source>
        <dbReference type="PROSITE" id="PS50089"/>
    </source>
</evidence>
<feature type="domain" description="RING-type" evidence="6">
    <location>
        <begin position="330"/>
        <end position="372"/>
    </location>
</feature>
<feature type="transmembrane region" description="Helical" evidence="5">
    <location>
        <begin position="20"/>
        <end position="39"/>
    </location>
</feature>
<dbReference type="SMART" id="SM00184">
    <property type="entry name" value="RING"/>
    <property type="match status" value="1"/>
</dbReference>
<keyword evidence="5" id="KW-0812">Transmembrane</keyword>
<evidence type="ECO:0000256" key="4">
    <source>
        <dbReference type="PROSITE-ProRule" id="PRU00175"/>
    </source>
</evidence>
<keyword evidence="2 4" id="KW-0863">Zinc-finger</keyword>
<protein>
    <recommendedName>
        <fullName evidence="6">RING-type domain-containing protein</fullName>
    </recommendedName>
</protein>
<dbReference type="Gene3D" id="3.30.40.10">
    <property type="entry name" value="Zinc/RING finger domain, C3HC4 (zinc finger)"/>
    <property type="match status" value="1"/>
</dbReference>
<dbReference type="InterPro" id="IPR013083">
    <property type="entry name" value="Znf_RING/FYVE/PHD"/>
</dbReference>
<keyword evidence="8" id="KW-1185">Reference proteome</keyword>
<dbReference type="PANTHER" id="PTHR45798">
    <property type="entry name" value="RING-H2 FINGER PROTEIN ATL61-RELATED-RELATED"/>
    <property type="match status" value="1"/>
</dbReference>
<dbReference type="GO" id="GO:0008270">
    <property type="term" value="F:zinc ion binding"/>
    <property type="evidence" value="ECO:0007669"/>
    <property type="project" value="UniProtKB-KW"/>
</dbReference>
<evidence type="ECO:0000313" key="7">
    <source>
        <dbReference type="EMBL" id="KAJ1729426.1"/>
    </source>
</evidence>
<keyword evidence="5" id="KW-0472">Membrane</keyword>
<keyword evidence="1" id="KW-0479">Metal-binding</keyword>
<proteinExistence type="predicted"/>
<dbReference type="OrthoDB" id="8062037at2759"/>
<dbReference type="Pfam" id="PF13639">
    <property type="entry name" value="zf-RING_2"/>
    <property type="match status" value="1"/>
</dbReference>
<sequence length="454" mass="48396">MAPFSENALRSSDSLSDTKIFVLLAAIVFVFLLALGVAMTRVSRGRRRQQEGMRQHIVAASAAPQTLSKTILDTLPVFEVTDKHQLRPIQAQSPRVALNECFAERYADYGTPSAAAAVAASHACEGSASRTEPAKGAVQVFGGYDLDSGNSSLCSVPTRDSRCLGDDSANGHFYRGPASIVLASNQGAVELSRYPAVSGAKKGDLSPPPGASSIGRLTACSTPPVALRYYGHDAFRSATPPASARHSAGEACWGDDTPGCSPCMYLNAGAIAYREGSTQSLGRSPDRGSPMGAAHVQWPCEARLVHRSHPEISQGTPAPARDGESGLGSCPICLEEFEPGEQLRELPCLHKYHVVCIDTWLVSRSTCCPYCKLDIRQWYYGPDFEDGIPHSGPLGRGEALPGGVHGLAEEMAGDAAAAVGPGARRGRRLRRIQRSREGPGRLTQVWLAMRRTIV</sequence>
<dbReference type="EMBL" id="JANBOI010000615">
    <property type="protein sequence ID" value="KAJ1729426.1"/>
    <property type="molecule type" value="Genomic_DNA"/>
</dbReference>
<evidence type="ECO:0000256" key="5">
    <source>
        <dbReference type="SAM" id="Phobius"/>
    </source>
</evidence>
<keyword evidence="3" id="KW-0862">Zinc</keyword>
<reference evidence="7" key="1">
    <citation type="submission" date="2022-07" db="EMBL/GenBank/DDBJ databases">
        <title>Phylogenomic reconstructions and comparative analyses of Kickxellomycotina fungi.</title>
        <authorList>
            <person name="Reynolds N.K."/>
            <person name="Stajich J.E."/>
            <person name="Barry K."/>
            <person name="Grigoriev I.V."/>
            <person name="Crous P."/>
            <person name="Smith M.E."/>
        </authorList>
    </citation>
    <scope>NUCLEOTIDE SEQUENCE</scope>
    <source>
        <strain evidence="7">BCRC 34381</strain>
    </source>
</reference>
<keyword evidence="5" id="KW-1133">Transmembrane helix</keyword>
<evidence type="ECO:0000256" key="1">
    <source>
        <dbReference type="ARBA" id="ARBA00022723"/>
    </source>
</evidence>
<accession>A0A9W7YC03</accession>
<organism evidence="7 8">
    <name type="scientific">Coemansia biformis</name>
    <dbReference type="NCBI Taxonomy" id="1286918"/>
    <lineage>
        <taxon>Eukaryota</taxon>
        <taxon>Fungi</taxon>
        <taxon>Fungi incertae sedis</taxon>
        <taxon>Zoopagomycota</taxon>
        <taxon>Kickxellomycotina</taxon>
        <taxon>Kickxellomycetes</taxon>
        <taxon>Kickxellales</taxon>
        <taxon>Kickxellaceae</taxon>
        <taxon>Coemansia</taxon>
    </lineage>
</organism>
<comment type="caution">
    <text evidence="7">The sequence shown here is derived from an EMBL/GenBank/DDBJ whole genome shotgun (WGS) entry which is preliminary data.</text>
</comment>
<name>A0A9W7YC03_9FUNG</name>
<evidence type="ECO:0000313" key="8">
    <source>
        <dbReference type="Proteomes" id="UP001143981"/>
    </source>
</evidence>
<dbReference type="Proteomes" id="UP001143981">
    <property type="component" value="Unassembled WGS sequence"/>
</dbReference>
<dbReference type="PROSITE" id="PS50089">
    <property type="entry name" value="ZF_RING_2"/>
    <property type="match status" value="1"/>
</dbReference>
<evidence type="ECO:0000256" key="3">
    <source>
        <dbReference type="ARBA" id="ARBA00022833"/>
    </source>
</evidence>